<dbReference type="EMBL" id="OX459941">
    <property type="protein sequence ID" value="CAI9175728.1"/>
    <property type="molecule type" value="Genomic_DNA"/>
</dbReference>
<accession>A0ABN8ZT52</accession>
<dbReference type="Proteomes" id="UP001176941">
    <property type="component" value="Chromosome 5"/>
</dbReference>
<keyword evidence="3" id="KW-1185">Reference proteome</keyword>
<gene>
    <name evidence="2" type="ORF">MRATA1EN1_LOCUS24690</name>
</gene>
<feature type="compositionally biased region" description="Basic and acidic residues" evidence="1">
    <location>
        <begin position="144"/>
        <end position="155"/>
    </location>
</feature>
<reference evidence="2" key="1">
    <citation type="submission" date="2023-04" db="EMBL/GenBank/DDBJ databases">
        <authorList>
            <consortium name="ELIXIR-Norway"/>
        </authorList>
    </citation>
    <scope>NUCLEOTIDE SEQUENCE [LARGE SCALE GENOMIC DNA]</scope>
</reference>
<evidence type="ECO:0000256" key="1">
    <source>
        <dbReference type="SAM" id="MobiDB-lite"/>
    </source>
</evidence>
<name>A0ABN8ZT52_RANTA</name>
<proteinExistence type="predicted"/>
<evidence type="ECO:0000313" key="2">
    <source>
        <dbReference type="EMBL" id="CAI9175728.1"/>
    </source>
</evidence>
<evidence type="ECO:0000313" key="3">
    <source>
        <dbReference type="Proteomes" id="UP001176941"/>
    </source>
</evidence>
<feature type="region of interest" description="Disordered" evidence="1">
    <location>
        <begin position="105"/>
        <end position="193"/>
    </location>
</feature>
<feature type="region of interest" description="Disordered" evidence="1">
    <location>
        <begin position="243"/>
        <end position="295"/>
    </location>
</feature>
<feature type="compositionally biased region" description="Gly residues" evidence="1">
    <location>
        <begin position="166"/>
        <end position="176"/>
    </location>
</feature>
<sequence>MLFPDPSVSGGYGLFNKTEQPQPLFPTNTSTLLSSGNCHRHPWSVTPGSPPVSKIVSSPFPKKRPRFCKGENALPPFPLFTSEFKCLTFCGHILPTERSYKLPTMGSSRARCSPHQVPDRRGAPGPRLAAESRRCPGLSRVRGAGRDGEGREQYRRAPRPSQRWELGGGRGGGGTAAPGSTVGAGRRVPQGPPGLAPAGPRLPPLPWHRPARCAGPRARPRGRVGCERFPAVRTRTPLLLLPNGAARGVSAAEREERRSGSSSQEQELRPRFYPGLSPDLSFSTTRPFSCGTYRK</sequence>
<organism evidence="2 3">
    <name type="scientific">Rangifer tarandus platyrhynchus</name>
    <name type="common">Svalbard reindeer</name>
    <dbReference type="NCBI Taxonomy" id="3082113"/>
    <lineage>
        <taxon>Eukaryota</taxon>
        <taxon>Metazoa</taxon>
        <taxon>Chordata</taxon>
        <taxon>Craniata</taxon>
        <taxon>Vertebrata</taxon>
        <taxon>Euteleostomi</taxon>
        <taxon>Mammalia</taxon>
        <taxon>Eutheria</taxon>
        <taxon>Laurasiatheria</taxon>
        <taxon>Artiodactyla</taxon>
        <taxon>Ruminantia</taxon>
        <taxon>Pecora</taxon>
        <taxon>Cervidae</taxon>
        <taxon>Odocoileinae</taxon>
        <taxon>Rangifer</taxon>
    </lineage>
</organism>
<protein>
    <submittedName>
        <fullName evidence="2">Uncharacterized protein</fullName>
    </submittedName>
</protein>